<keyword evidence="1" id="KW-1133">Transmembrane helix</keyword>
<organism evidence="3 4">
    <name type="scientific">Dispira parvispora</name>
    <dbReference type="NCBI Taxonomy" id="1520584"/>
    <lineage>
        <taxon>Eukaryota</taxon>
        <taxon>Fungi</taxon>
        <taxon>Fungi incertae sedis</taxon>
        <taxon>Zoopagomycota</taxon>
        <taxon>Kickxellomycotina</taxon>
        <taxon>Dimargaritomycetes</taxon>
        <taxon>Dimargaritales</taxon>
        <taxon>Dimargaritaceae</taxon>
        <taxon>Dispira</taxon>
    </lineage>
</organism>
<dbReference type="PANTHER" id="PTHR12277:SF81">
    <property type="entry name" value="PROTEIN ABHD13"/>
    <property type="match status" value="1"/>
</dbReference>
<dbReference type="OrthoDB" id="446723at2759"/>
<accession>A0A9W8E6G7</accession>
<dbReference type="PANTHER" id="PTHR12277">
    <property type="entry name" value="ALPHA/BETA HYDROLASE DOMAIN-CONTAINING PROTEIN"/>
    <property type="match status" value="1"/>
</dbReference>
<evidence type="ECO:0000313" key="4">
    <source>
        <dbReference type="Proteomes" id="UP001150925"/>
    </source>
</evidence>
<evidence type="ECO:0000313" key="3">
    <source>
        <dbReference type="EMBL" id="KAJ1970253.1"/>
    </source>
</evidence>
<feature type="domain" description="AB hydrolase-1" evidence="2">
    <location>
        <begin position="127"/>
        <end position="218"/>
    </location>
</feature>
<dbReference type="EMBL" id="JANBPY010000002">
    <property type="protein sequence ID" value="KAJ1970253.1"/>
    <property type="molecule type" value="Genomic_DNA"/>
</dbReference>
<evidence type="ECO:0000256" key="1">
    <source>
        <dbReference type="SAM" id="Phobius"/>
    </source>
</evidence>
<reference evidence="3" key="1">
    <citation type="submission" date="2022-07" db="EMBL/GenBank/DDBJ databases">
        <title>Phylogenomic reconstructions and comparative analyses of Kickxellomycotina fungi.</title>
        <authorList>
            <person name="Reynolds N.K."/>
            <person name="Stajich J.E."/>
            <person name="Barry K."/>
            <person name="Grigoriev I.V."/>
            <person name="Crous P."/>
            <person name="Smith M.E."/>
        </authorList>
    </citation>
    <scope>NUCLEOTIDE SEQUENCE</scope>
    <source>
        <strain evidence="3">RSA 1196</strain>
    </source>
</reference>
<proteinExistence type="predicted"/>
<keyword evidence="1" id="KW-0472">Membrane</keyword>
<dbReference type="InterPro" id="IPR029058">
    <property type="entry name" value="AB_hydrolase_fold"/>
</dbReference>
<keyword evidence="4" id="KW-1185">Reference proteome</keyword>
<dbReference type="InterPro" id="IPR000073">
    <property type="entry name" value="AB_hydrolase_1"/>
</dbReference>
<dbReference type="SUPFAM" id="SSF53474">
    <property type="entry name" value="alpha/beta-Hydrolases"/>
    <property type="match status" value="1"/>
</dbReference>
<feature type="transmembrane region" description="Helical" evidence="1">
    <location>
        <begin position="12"/>
        <end position="34"/>
    </location>
</feature>
<dbReference type="AlphaFoldDB" id="A0A9W8E6G7"/>
<keyword evidence="1" id="KW-0812">Transmembrane</keyword>
<sequence length="385" mass="44056">MFVTLGGIALNLGWYLGVTGAIAIGAYVAFLTVFTTCPDQQRYFFHLYWLKYFSLSDFAHPEKLGFYNGSVRNGHLTTADGVKLGFWHILPQSSTHQEVFHHHQELRESMSNWDEAFENQLKAAPRVILYLHGQGGARDGPNRLRTYRSFYEIDPTAHIFTLDYRGYGDSDGLPLNEDLVTLDCLAAWAYLRKHVSAHQIVVYGHSLGTGLSVKLCHKLAQQHEYPQALCLENPFECLTKLCLEYSYSPLLKPVISFKPLCDIIVSKLSHRLSSIQYLPALSIPILIIHGRADEFINLDHAYRLFFSLYPCKSTEPFDINLLDHTAMMSKAHPEPLDGMGYLYKWDRSYSTWLFEHTYADHDNCHLFPTTRLVIQRFFTSLTCSG</sequence>
<dbReference type="Gene3D" id="3.40.50.1820">
    <property type="entry name" value="alpha/beta hydrolase"/>
    <property type="match status" value="1"/>
</dbReference>
<gene>
    <name evidence="3" type="ORF">IWQ62_000080</name>
</gene>
<dbReference type="Pfam" id="PF00561">
    <property type="entry name" value="Abhydrolase_1"/>
    <property type="match status" value="1"/>
</dbReference>
<dbReference type="Proteomes" id="UP001150925">
    <property type="component" value="Unassembled WGS sequence"/>
</dbReference>
<evidence type="ECO:0000259" key="2">
    <source>
        <dbReference type="Pfam" id="PF00561"/>
    </source>
</evidence>
<protein>
    <recommendedName>
        <fullName evidence="2">AB hydrolase-1 domain-containing protein</fullName>
    </recommendedName>
</protein>
<name>A0A9W8E6G7_9FUNG</name>
<comment type="caution">
    <text evidence="3">The sequence shown here is derived from an EMBL/GenBank/DDBJ whole genome shotgun (WGS) entry which is preliminary data.</text>
</comment>